<sequence length="227" mass="24544">MRAIPGRWEENPPHLVTSPSLMNFQHPFSTLLSPSTSCPRTRLTIPSRSAFSTPPSTSTARMTIPNSEIEYLLLLVMVITPVSSFPIRPDSRPLPSRWMGMDTPAGDQAGLFHATPQLHRKQTGIARPAMAEPAGRERKGASSGGERGRDGAIEVVGVEAEVAELGEWLEEEQMMLRQSQGASGMEGSQPSRAPSGSWRASLKAVKAWNSTVGTTTVVSTARRRRGG</sequence>
<feature type="compositionally biased region" description="Basic and acidic residues" evidence="1">
    <location>
        <begin position="134"/>
        <end position="152"/>
    </location>
</feature>
<feature type="region of interest" description="Disordered" evidence="1">
    <location>
        <begin position="128"/>
        <end position="152"/>
    </location>
</feature>
<evidence type="ECO:0000256" key="1">
    <source>
        <dbReference type="SAM" id="MobiDB-lite"/>
    </source>
</evidence>
<feature type="compositionally biased region" description="Polar residues" evidence="1">
    <location>
        <begin position="176"/>
        <end position="194"/>
    </location>
</feature>
<accession>A0AAV2ETK4</accession>
<reference evidence="2 3" key="1">
    <citation type="submission" date="2024-04" db="EMBL/GenBank/DDBJ databases">
        <authorList>
            <person name="Fracassetti M."/>
        </authorList>
    </citation>
    <scope>NUCLEOTIDE SEQUENCE [LARGE SCALE GENOMIC DNA]</scope>
</reference>
<feature type="region of interest" description="Disordered" evidence="1">
    <location>
        <begin position="176"/>
        <end position="200"/>
    </location>
</feature>
<organism evidence="2 3">
    <name type="scientific">Linum trigynum</name>
    <dbReference type="NCBI Taxonomy" id="586398"/>
    <lineage>
        <taxon>Eukaryota</taxon>
        <taxon>Viridiplantae</taxon>
        <taxon>Streptophyta</taxon>
        <taxon>Embryophyta</taxon>
        <taxon>Tracheophyta</taxon>
        <taxon>Spermatophyta</taxon>
        <taxon>Magnoliopsida</taxon>
        <taxon>eudicotyledons</taxon>
        <taxon>Gunneridae</taxon>
        <taxon>Pentapetalae</taxon>
        <taxon>rosids</taxon>
        <taxon>fabids</taxon>
        <taxon>Malpighiales</taxon>
        <taxon>Linaceae</taxon>
        <taxon>Linum</taxon>
    </lineage>
</organism>
<proteinExistence type="predicted"/>
<dbReference type="Proteomes" id="UP001497516">
    <property type="component" value="Chromosome 5"/>
</dbReference>
<keyword evidence="3" id="KW-1185">Reference proteome</keyword>
<protein>
    <submittedName>
        <fullName evidence="2">Uncharacterized protein</fullName>
    </submittedName>
</protein>
<name>A0AAV2ETK4_9ROSI</name>
<dbReference type="EMBL" id="OZ034818">
    <property type="protein sequence ID" value="CAL1389038.1"/>
    <property type="molecule type" value="Genomic_DNA"/>
</dbReference>
<evidence type="ECO:0000313" key="2">
    <source>
        <dbReference type="EMBL" id="CAL1389038.1"/>
    </source>
</evidence>
<dbReference type="AlphaFoldDB" id="A0AAV2ETK4"/>
<gene>
    <name evidence="2" type="ORF">LTRI10_LOCUS29928</name>
</gene>
<evidence type="ECO:0000313" key="3">
    <source>
        <dbReference type="Proteomes" id="UP001497516"/>
    </source>
</evidence>